<dbReference type="OrthoDB" id="198977at2759"/>
<dbReference type="EMBL" id="JAKOGI010000089">
    <property type="protein sequence ID" value="KAJ8444764.1"/>
    <property type="molecule type" value="Genomic_DNA"/>
</dbReference>
<dbReference type="PANTHER" id="PTHR10013">
    <property type="entry name" value="GENERAL VESICULAR TRANSPORT FACTOR P115"/>
    <property type="match status" value="1"/>
</dbReference>
<sequence length="207" mass="22215">MISVIGTAFFSLASKDGRLSVRSALETLLDSLTPLNNTKPAKIEVEPSKMNANLLSREMDNISLLLGLLASNLLQEAILAIPRGITQPMDMIMDRECPKASAKASRTDETGSLKAYQITDSLIMQYPSDKINRARKKLPTLTHKLAAASSSRTPKPGPTALANAFKHLAADILTISALSLTPNCVISRNASVYAAVAARPPQPSRSF</sequence>
<keyword evidence="2" id="KW-1185">Reference proteome</keyword>
<dbReference type="InterPro" id="IPR024095">
    <property type="entry name" value="Vesicle_P115"/>
</dbReference>
<dbReference type="PANTHER" id="PTHR10013:SF0">
    <property type="entry name" value="GENERAL VESICULAR TRANSPORT FACTOR P115"/>
    <property type="match status" value="1"/>
</dbReference>
<comment type="caution">
    <text evidence="1">The sequence shown here is derived from an EMBL/GenBank/DDBJ whole genome shotgun (WGS) entry which is preliminary data.</text>
</comment>
<dbReference type="GO" id="GO:0012507">
    <property type="term" value="C:ER to Golgi transport vesicle membrane"/>
    <property type="evidence" value="ECO:0007669"/>
    <property type="project" value="TreeGrafter"/>
</dbReference>
<evidence type="ECO:0000313" key="2">
    <source>
        <dbReference type="Proteomes" id="UP001153076"/>
    </source>
</evidence>
<evidence type="ECO:0000313" key="1">
    <source>
        <dbReference type="EMBL" id="KAJ8444764.1"/>
    </source>
</evidence>
<dbReference type="GO" id="GO:0006886">
    <property type="term" value="P:intracellular protein transport"/>
    <property type="evidence" value="ECO:0007669"/>
    <property type="project" value="TreeGrafter"/>
</dbReference>
<dbReference type="GO" id="GO:0048211">
    <property type="term" value="P:Golgi vesicle docking"/>
    <property type="evidence" value="ECO:0007669"/>
    <property type="project" value="TreeGrafter"/>
</dbReference>
<dbReference type="Proteomes" id="UP001153076">
    <property type="component" value="Unassembled WGS sequence"/>
</dbReference>
<dbReference type="GO" id="GO:0005795">
    <property type="term" value="C:Golgi stack"/>
    <property type="evidence" value="ECO:0007669"/>
    <property type="project" value="TreeGrafter"/>
</dbReference>
<reference evidence="1" key="1">
    <citation type="submission" date="2022-04" db="EMBL/GenBank/DDBJ databases">
        <title>Carnegiea gigantea Genome sequencing and assembly v2.</title>
        <authorList>
            <person name="Copetti D."/>
            <person name="Sanderson M.J."/>
            <person name="Burquez A."/>
            <person name="Wojciechowski M.F."/>
        </authorList>
    </citation>
    <scope>NUCLEOTIDE SEQUENCE</scope>
    <source>
        <strain evidence="1">SGP5-SGP5p</strain>
        <tissue evidence="1">Aerial part</tissue>
    </source>
</reference>
<dbReference type="AlphaFoldDB" id="A0A9Q1QK62"/>
<dbReference type="GO" id="GO:0006888">
    <property type="term" value="P:endoplasmic reticulum to Golgi vesicle-mediated transport"/>
    <property type="evidence" value="ECO:0007669"/>
    <property type="project" value="TreeGrafter"/>
</dbReference>
<protein>
    <submittedName>
        <fullName evidence="1">Uncharacterized protein</fullName>
    </submittedName>
</protein>
<accession>A0A9Q1QK62</accession>
<proteinExistence type="predicted"/>
<name>A0A9Q1QK62_9CARY</name>
<dbReference type="GO" id="GO:0061025">
    <property type="term" value="P:membrane fusion"/>
    <property type="evidence" value="ECO:0007669"/>
    <property type="project" value="TreeGrafter"/>
</dbReference>
<organism evidence="1 2">
    <name type="scientific">Carnegiea gigantea</name>
    <dbReference type="NCBI Taxonomy" id="171969"/>
    <lineage>
        <taxon>Eukaryota</taxon>
        <taxon>Viridiplantae</taxon>
        <taxon>Streptophyta</taxon>
        <taxon>Embryophyta</taxon>
        <taxon>Tracheophyta</taxon>
        <taxon>Spermatophyta</taxon>
        <taxon>Magnoliopsida</taxon>
        <taxon>eudicotyledons</taxon>
        <taxon>Gunneridae</taxon>
        <taxon>Pentapetalae</taxon>
        <taxon>Caryophyllales</taxon>
        <taxon>Cactineae</taxon>
        <taxon>Cactaceae</taxon>
        <taxon>Cactoideae</taxon>
        <taxon>Echinocereeae</taxon>
        <taxon>Carnegiea</taxon>
    </lineage>
</organism>
<gene>
    <name evidence="1" type="ORF">Cgig2_011726</name>
</gene>
<dbReference type="GO" id="GO:0005783">
    <property type="term" value="C:endoplasmic reticulum"/>
    <property type="evidence" value="ECO:0007669"/>
    <property type="project" value="TreeGrafter"/>
</dbReference>